<dbReference type="InterPro" id="IPR000836">
    <property type="entry name" value="PRTase_dom"/>
</dbReference>
<dbReference type="Proteomes" id="UP000677913">
    <property type="component" value="Unassembled WGS sequence"/>
</dbReference>
<dbReference type="Gene3D" id="3.40.50.2020">
    <property type="match status" value="1"/>
</dbReference>
<reference evidence="2" key="1">
    <citation type="submission" date="2021-04" db="EMBL/GenBank/DDBJ databases">
        <title>Genome based classification of Actinospica acidithermotolerans sp. nov., an actinobacterium isolated from an Indonesian hot spring.</title>
        <authorList>
            <person name="Kusuma A.B."/>
            <person name="Putra K.E."/>
            <person name="Nafisah S."/>
            <person name="Loh J."/>
            <person name="Nouioui I."/>
            <person name="Goodfellow M."/>
        </authorList>
    </citation>
    <scope>NUCLEOTIDE SEQUENCE</scope>
    <source>
        <strain evidence="2">DSM 45618</strain>
    </source>
</reference>
<evidence type="ECO:0008006" key="4">
    <source>
        <dbReference type="Google" id="ProtNLM"/>
    </source>
</evidence>
<dbReference type="InterPro" id="IPR029057">
    <property type="entry name" value="PRTase-like"/>
</dbReference>
<feature type="compositionally biased region" description="Low complexity" evidence="1">
    <location>
        <begin position="202"/>
        <end position="223"/>
    </location>
</feature>
<organism evidence="2 3">
    <name type="scientific">Actinocrinis puniceicyclus</name>
    <dbReference type="NCBI Taxonomy" id="977794"/>
    <lineage>
        <taxon>Bacteria</taxon>
        <taxon>Bacillati</taxon>
        <taxon>Actinomycetota</taxon>
        <taxon>Actinomycetes</taxon>
        <taxon>Catenulisporales</taxon>
        <taxon>Actinospicaceae</taxon>
        <taxon>Actinocrinis</taxon>
    </lineage>
</organism>
<dbReference type="AlphaFoldDB" id="A0A8J7WPF7"/>
<dbReference type="SUPFAM" id="SSF53271">
    <property type="entry name" value="PRTase-like"/>
    <property type="match status" value="1"/>
</dbReference>
<dbReference type="Gene3D" id="3.30.1310.20">
    <property type="entry name" value="PRTase-like"/>
    <property type="match status" value="1"/>
</dbReference>
<keyword evidence="3" id="KW-1185">Reference proteome</keyword>
<comment type="caution">
    <text evidence="2">The sequence shown here is derived from an EMBL/GenBank/DDBJ whole genome shotgun (WGS) entry which is preliminary data.</text>
</comment>
<accession>A0A8J7WPF7</accession>
<evidence type="ECO:0000256" key="1">
    <source>
        <dbReference type="SAM" id="MobiDB-lite"/>
    </source>
</evidence>
<evidence type="ECO:0000313" key="3">
    <source>
        <dbReference type="Proteomes" id="UP000677913"/>
    </source>
</evidence>
<dbReference type="CDD" id="cd06223">
    <property type="entry name" value="PRTases_typeI"/>
    <property type="match status" value="1"/>
</dbReference>
<name>A0A8J7WPF7_9ACTN</name>
<proteinExistence type="predicted"/>
<protein>
    <recommendedName>
        <fullName evidence="4">Phosphoribosyltransferase</fullName>
    </recommendedName>
</protein>
<sequence>MAEHVRRLRPLDPVVVALAPRGVPLAVDVAAALAAPLDAVLIHELAVPGCPPGVLGAVGEDGVMVLNRLLATRLGVDAKLLDKTAQQAAAHTEDLRRALREQLPQQPLKGRTAVLVDAGVATGAGASVAVSVLRKRGADTLVLAVPVGASSGLRRLRSQVDALVCVREMPWPRPVHEWYDDDNPDLSDHEVRHVLVSAAREPGSGVPAMAGSGAGAGQSAQTRRGGKGMKPLVRAAYSA</sequence>
<evidence type="ECO:0000313" key="2">
    <source>
        <dbReference type="EMBL" id="MBS2963599.1"/>
    </source>
</evidence>
<feature type="region of interest" description="Disordered" evidence="1">
    <location>
        <begin position="202"/>
        <end position="239"/>
    </location>
</feature>
<dbReference type="RefSeq" id="WP_211467445.1">
    <property type="nucleotide sequence ID" value="NZ_JAGSXH010000030.1"/>
</dbReference>
<dbReference type="EMBL" id="JAGSXH010000030">
    <property type="protein sequence ID" value="MBS2963599.1"/>
    <property type="molecule type" value="Genomic_DNA"/>
</dbReference>
<gene>
    <name evidence="2" type="ORF">KGA66_11110</name>
</gene>